<dbReference type="AlphaFoldDB" id="A0A172QQ99"/>
<name>A0A172QQ99_9CORY</name>
<dbReference type="InterPro" id="IPR002347">
    <property type="entry name" value="SDR_fam"/>
</dbReference>
<dbReference type="STRING" id="1652495.ccrud_00420"/>
<organism evidence="3 4">
    <name type="scientific">Corynebacterium crudilactis</name>
    <dbReference type="NCBI Taxonomy" id="1652495"/>
    <lineage>
        <taxon>Bacteria</taxon>
        <taxon>Bacillati</taxon>
        <taxon>Actinomycetota</taxon>
        <taxon>Actinomycetes</taxon>
        <taxon>Mycobacteriales</taxon>
        <taxon>Corynebacteriaceae</taxon>
        <taxon>Corynebacterium</taxon>
    </lineage>
</organism>
<dbReference type="KEGG" id="ccjz:ccrud_00420"/>
<gene>
    <name evidence="3" type="ORF">ccrud_00420</name>
</gene>
<keyword evidence="2" id="KW-0560">Oxidoreductase</keyword>
<dbReference type="SUPFAM" id="SSF51735">
    <property type="entry name" value="NAD(P)-binding Rossmann-fold domains"/>
    <property type="match status" value="1"/>
</dbReference>
<dbReference type="InterPro" id="IPR020904">
    <property type="entry name" value="Sc_DH/Rdtase_CS"/>
</dbReference>
<protein>
    <submittedName>
        <fullName evidence="3">Oxidoreductase</fullName>
    </submittedName>
</protein>
<evidence type="ECO:0000313" key="3">
    <source>
        <dbReference type="EMBL" id="ANE02840.1"/>
    </source>
</evidence>
<dbReference type="PROSITE" id="PS00061">
    <property type="entry name" value="ADH_SHORT"/>
    <property type="match status" value="1"/>
</dbReference>
<comment type="similarity">
    <text evidence="1">Belongs to the short-chain dehydrogenases/reductases (SDR) family.</text>
</comment>
<sequence>MSQLHRGKIILITGAASGMGLEESAVLASQGAEVWMTDIAQDKLIESHQKLVESLPENSGDIHLEVLDVASASSWQALAEKIKATSGRLDGLVNNAGRTLRASLVDTSDEDWLSVMNINLNSVFYGMKYCYSLLAQADNAAIVNVSSTAGLMAHSGPAYGTSKWGVRGLSQSAALEFGEEGIRVNSIHPGLVSSPLLNSGSTEFVEESLKAIPLNRIAEPSEVAEVVSFLLSSQSSYITGTEIVIDGGLNSGGTYKQIVDRINA</sequence>
<dbReference type="PANTHER" id="PTHR24321">
    <property type="entry name" value="DEHYDROGENASES, SHORT CHAIN"/>
    <property type="match status" value="1"/>
</dbReference>
<keyword evidence="4" id="KW-1185">Reference proteome</keyword>
<evidence type="ECO:0000256" key="2">
    <source>
        <dbReference type="ARBA" id="ARBA00023002"/>
    </source>
</evidence>
<dbReference type="Proteomes" id="UP000076929">
    <property type="component" value="Chromosome"/>
</dbReference>
<dbReference type="PRINTS" id="PR00080">
    <property type="entry name" value="SDRFAMILY"/>
</dbReference>
<dbReference type="Pfam" id="PF13561">
    <property type="entry name" value="adh_short_C2"/>
    <property type="match status" value="1"/>
</dbReference>
<dbReference type="EMBL" id="CP015622">
    <property type="protein sequence ID" value="ANE02840.1"/>
    <property type="molecule type" value="Genomic_DNA"/>
</dbReference>
<dbReference type="Gene3D" id="3.40.50.720">
    <property type="entry name" value="NAD(P)-binding Rossmann-like Domain"/>
    <property type="match status" value="1"/>
</dbReference>
<reference evidence="3 4" key="1">
    <citation type="submission" date="2016-05" db="EMBL/GenBank/DDBJ databases">
        <title>Complete genome sequence of Corynebacterium crudilactis, a new Corynebacterium species isolated from raw cow's milk.</title>
        <authorList>
            <person name="Christian R."/>
            <person name="Zimmermann J."/>
            <person name="Lipski A."/>
            <person name="Kalinowski J."/>
        </authorList>
    </citation>
    <scope>NUCLEOTIDE SEQUENCE [LARGE SCALE GENOMIC DNA]</scope>
    <source>
        <strain evidence="3 4">JZ16</strain>
    </source>
</reference>
<dbReference type="PANTHER" id="PTHR24321:SF8">
    <property type="entry name" value="ESTRADIOL 17-BETA-DEHYDROGENASE 8-RELATED"/>
    <property type="match status" value="1"/>
</dbReference>
<dbReference type="OrthoDB" id="3542748at2"/>
<evidence type="ECO:0000256" key="1">
    <source>
        <dbReference type="ARBA" id="ARBA00006484"/>
    </source>
</evidence>
<proteinExistence type="inferred from homology"/>
<dbReference type="PRINTS" id="PR00081">
    <property type="entry name" value="GDHRDH"/>
</dbReference>
<dbReference type="FunFam" id="3.40.50.720:FF:000084">
    <property type="entry name" value="Short-chain dehydrogenase reductase"/>
    <property type="match status" value="1"/>
</dbReference>
<accession>A0A172QQ99</accession>
<dbReference type="InterPro" id="IPR036291">
    <property type="entry name" value="NAD(P)-bd_dom_sf"/>
</dbReference>
<evidence type="ECO:0000313" key="4">
    <source>
        <dbReference type="Proteomes" id="UP000076929"/>
    </source>
</evidence>
<dbReference type="RefSeq" id="WP_066563304.1">
    <property type="nucleotide sequence ID" value="NZ_CP015622.1"/>
</dbReference>
<dbReference type="GO" id="GO:0016491">
    <property type="term" value="F:oxidoreductase activity"/>
    <property type="evidence" value="ECO:0007669"/>
    <property type="project" value="UniProtKB-KW"/>
</dbReference>